<protein>
    <recommendedName>
        <fullName evidence="5 7">S-formylglutathione hydrolase</fullName>
        <ecNumber evidence="5 7">3.1.2.12</ecNumber>
    </recommendedName>
</protein>
<evidence type="ECO:0000256" key="4">
    <source>
        <dbReference type="ARBA" id="ARBA00047590"/>
    </source>
</evidence>
<evidence type="ECO:0000256" key="1">
    <source>
        <dbReference type="ARBA" id="ARBA00005622"/>
    </source>
</evidence>
<name>A0A432Z4E6_9GAMM</name>
<dbReference type="InterPro" id="IPR000801">
    <property type="entry name" value="Esterase-like"/>
</dbReference>
<dbReference type="GO" id="GO:0018738">
    <property type="term" value="F:S-formylglutathione hydrolase activity"/>
    <property type="evidence" value="ECO:0007669"/>
    <property type="project" value="UniProtKB-UniRule"/>
</dbReference>
<evidence type="ECO:0000313" key="9">
    <source>
        <dbReference type="Proteomes" id="UP000287022"/>
    </source>
</evidence>
<feature type="active site" description="Charge relay system" evidence="6">
    <location>
        <position position="222"/>
    </location>
</feature>
<evidence type="ECO:0000256" key="2">
    <source>
        <dbReference type="ARBA" id="ARBA00022487"/>
    </source>
</evidence>
<dbReference type="GO" id="GO:0052689">
    <property type="term" value="F:carboxylic ester hydrolase activity"/>
    <property type="evidence" value="ECO:0007669"/>
    <property type="project" value="UniProtKB-KW"/>
</dbReference>
<dbReference type="EMBL" id="PIQE01000002">
    <property type="protein sequence ID" value="RUO72735.1"/>
    <property type="molecule type" value="Genomic_DNA"/>
</dbReference>
<feature type="active site" description="Charge relay system" evidence="6">
    <location>
        <position position="146"/>
    </location>
</feature>
<dbReference type="EC" id="3.1.2.12" evidence="5 7"/>
<comment type="similarity">
    <text evidence="1 7">Belongs to the esterase D family.</text>
</comment>
<dbReference type="PANTHER" id="PTHR10061:SF1">
    <property type="entry name" value="S-FORMYLGLUTATHIONE HYDROLASE YEIG"/>
    <property type="match status" value="1"/>
</dbReference>
<evidence type="ECO:0000256" key="3">
    <source>
        <dbReference type="ARBA" id="ARBA00022801"/>
    </source>
</evidence>
<sequence length="277" mass="30974">MKLVNAVRCFDGEQRRYEHLSDTLNCTMQFSLYLPPKALQGKHVPAVVWLSGLTCSDENFSSKAGAQRVAARLGIALIIPDTSPRGDEVADDDAYDFGKGAGFYVNATQAPWSQHYQMYDYITKELLDLCHTHFPLNGKLSISGHSMGGHGALIMALKEHDQFRSVSAFAPIAHPSACPWGHKAFSGYLGDDRAQWHAYDAVELMRQGHKCPPLLVDQGSADNFLAEQLNFSTLKETVEARHFAAQLRLQDGYDHSYYFIASFIEDHLEFHATYLND</sequence>
<comment type="function">
    <text evidence="7">Serine hydrolase involved in the detoxification of formaldehyde.</text>
</comment>
<dbReference type="FunFam" id="3.40.50.1820:FF:000002">
    <property type="entry name" value="S-formylglutathione hydrolase"/>
    <property type="match status" value="1"/>
</dbReference>
<evidence type="ECO:0000313" key="8">
    <source>
        <dbReference type="EMBL" id="RUO72735.1"/>
    </source>
</evidence>
<accession>A0A432Z4E6</accession>
<evidence type="ECO:0000256" key="6">
    <source>
        <dbReference type="PIRSR" id="PIRSR614186-1"/>
    </source>
</evidence>
<dbReference type="GO" id="GO:0046294">
    <property type="term" value="P:formaldehyde catabolic process"/>
    <property type="evidence" value="ECO:0007669"/>
    <property type="project" value="InterPro"/>
</dbReference>
<dbReference type="Gene3D" id="3.40.50.1820">
    <property type="entry name" value="alpha/beta hydrolase"/>
    <property type="match status" value="1"/>
</dbReference>
<dbReference type="InterPro" id="IPR014186">
    <property type="entry name" value="S-formylglutathione_hydrol"/>
</dbReference>
<evidence type="ECO:0000256" key="5">
    <source>
        <dbReference type="NCBIfam" id="TIGR02821"/>
    </source>
</evidence>
<feature type="active site" description="Charge relay system" evidence="6">
    <location>
        <position position="255"/>
    </location>
</feature>
<gene>
    <name evidence="8" type="primary">fghA</name>
    <name evidence="8" type="ORF">CWI80_08420</name>
</gene>
<reference evidence="9" key="1">
    <citation type="journal article" date="2018" name="Front. Microbiol.">
        <title>Genome-Based Analysis Reveals the Taxonomy and Diversity of the Family Idiomarinaceae.</title>
        <authorList>
            <person name="Liu Y."/>
            <person name="Lai Q."/>
            <person name="Shao Z."/>
        </authorList>
    </citation>
    <scope>NUCLEOTIDE SEQUENCE [LARGE SCALE GENOMIC DNA]</scope>
    <source>
        <strain evidence="9">c121</strain>
    </source>
</reference>
<dbReference type="InterPro" id="IPR029058">
    <property type="entry name" value="AB_hydrolase_fold"/>
</dbReference>
<keyword evidence="2 7" id="KW-0719">Serine esterase</keyword>
<keyword evidence="3 7" id="KW-0378">Hydrolase</keyword>
<dbReference type="Proteomes" id="UP000287022">
    <property type="component" value="Unassembled WGS sequence"/>
</dbReference>
<dbReference type="GO" id="GO:0005829">
    <property type="term" value="C:cytosol"/>
    <property type="evidence" value="ECO:0007669"/>
    <property type="project" value="TreeGrafter"/>
</dbReference>
<comment type="catalytic activity">
    <reaction evidence="4 7">
        <text>S-formylglutathione + H2O = formate + glutathione + H(+)</text>
        <dbReference type="Rhea" id="RHEA:14961"/>
        <dbReference type="ChEBI" id="CHEBI:15377"/>
        <dbReference type="ChEBI" id="CHEBI:15378"/>
        <dbReference type="ChEBI" id="CHEBI:15740"/>
        <dbReference type="ChEBI" id="CHEBI:57688"/>
        <dbReference type="ChEBI" id="CHEBI:57925"/>
        <dbReference type="EC" id="3.1.2.12"/>
    </reaction>
</comment>
<dbReference type="STRING" id="1122124.GCA_000423165_01463"/>
<comment type="caution">
    <text evidence="8">The sequence shown here is derived from an EMBL/GenBank/DDBJ whole genome shotgun (WGS) entry which is preliminary data.</text>
</comment>
<organism evidence="8 9">
    <name type="scientific">Pseudidiomarina sediminum</name>
    <dbReference type="NCBI Taxonomy" id="431675"/>
    <lineage>
        <taxon>Bacteria</taxon>
        <taxon>Pseudomonadati</taxon>
        <taxon>Pseudomonadota</taxon>
        <taxon>Gammaproteobacteria</taxon>
        <taxon>Alteromonadales</taxon>
        <taxon>Idiomarinaceae</taxon>
        <taxon>Pseudidiomarina</taxon>
    </lineage>
</organism>
<proteinExistence type="inferred from homology"/>
<dbReference type="PANTHER" id="PTHR10061">
    <property type="entry name" value="S-FORMYLGLUTATHIONE HYDROLASE"/>
    <property type="match status" value="1"/>
</dbReference>
<dbReference type="SUPFAM" id="SSF53474">
    <property type="entry name" value="alpha/beta-Hydrolases"/>
    <property type="match status" value="1"/>
</dbReference>
<dbReference type="AlphaFoldDB" id="A0A432Z4E6"/>
<dbReference type="NCBIfam" id="TIGR02821">
    <property type="entry name" value="fghA_ester_D"/>
    <property type="match status" value="1"/>
</dbReference>
<keyword evidence="9" id="KW-1185">Reference proteome</keyword>
<dbReference type="Pfam" id="PF00756">
    <property type="entry name" value="Esterase"/>
    <property type="match status" value="1"/>
</dbReference>
<evidence type="ECO:0000256" key="7">
    <source>
        <dbReference type="RuleBase" id="RU363068"/>
    </source>
</evidence>